<comment type="caution">
    <text evidence="1">The sequence shown here is derived from an EMBL/GenBank/DDBJ whole genome shotgun (WGS) entry which is preliminary data.</text>
</comment>
<sequence>MSFSERLKTGSLIAAITVAFLLQAQDDTPQDAFEPVLGHPSYVAINVLAG</sequence>
<evidence type="ECO:0000313" key="1">
    <source>
        <dbReference type="EMBL" id="MBT3142942.1"/>
    </source>
</evidence>
<dbReference type="EMBL" id="JAHHDY010000018">
    <property type="protein sequence ID" value="MBT3142942.1"/>
    <property type="molecule type" value="Genomic_DNA"/>
</dbReference>
<name>A0ABS5WUX7_9RHOB</name>
<protein>
    <submittedName>
        <fullName evidence="1">Uncharacterized protein</fullName>
    </submittedName>
</protein>
<dbReference type="RefSeq" id="WP_162930725.1">
    <property type="nucleotide sequence ID" value="NZ_JAHHDY010000018.1"/>
</dbReference>
<evidence type="ECO:0000313" key="2">
    <source>
        <dbReference type="Proteomes" id="UP000763802"/>
    </source>
</evidence>
<keyword evidence="2" id="KW-1185">Reference proteome</keyword>
<accession>A0ABS5WUX7</accession>
<organism evidence="1 2">
    <name type="scientific">Falsiruegeria litorea</name>
    <dbReference type="NCBI Taxonomy" id="1280831"/>
    <lineage>
        <taxon>Bacteria</taxon>
        <taxon>Pseudomonadati</taxon>
        <taxon>Pseudomonadota</taxon>
        <taxon>Alphaproteobacteria</taxon>
        <taxon>Rhodobacterales</taxon>
        <taxon>Roseobacteraceae</taxon>
        <taxon>Falsiruegeria</taxon>
    </lineage>
</organism>
<dbReference type="Proteomes" id="UP000763802">
    <property type="component" value="Unassembled WGS sequence"/>
</dbReference>
<proteinExistence type="predicted"/>
<reference evidence="1 2" key="1">
    <citation type="submission" date="2021-05" db="EMBL/GenBank/DDBJ databases">
        <title>Draft genomes of marine bacteria isolated from model chitin particles.</title>
        <authorList>
            <person name="Datta M.S."/>
            <person name="Schwartzman J.A."/>
            <person name="Cordero O."/>
        </authorList>
    </citation>
    <scope>NUCLEOTIDE SEQUENCE [LARGE SCALE GENOMIC DNA]</scope>
    <source>
        <strain evidence="1 2">4E07</strain>
    </source>
</reference>
<gene>
    <name evidence="1" type="ORF">KL867_17895</name>
</gene>